<comment type="caution">
    <text evidence="1">The sequence shown here is derived from an EMBL/GenBank/DDBJ whole genome shotgun (WGS) entry which is preliminary data.</text>
</comment>
<reference evidence="1 2" key="1">
    <citation type="submission" date="2024-04" db="EMBL/GenBank/DDBJ databases">
        <title>Genome sequencing and metabolic network reconstruction of aminoacids and betaine degradation by Anoxynatronum sibiricum.</title>
        <authorList>
            <person name="Detkova E.N."/>
            <person name="Boltjanskaja Y.V."/>
            <person name="Mardanov A.V."/>
            <person name="Kevbrin V."/>
        </authorList>
    </citation>
    <scope>NUCLEOTIDE SEQUENCE [LARGE SCALE GENOMIC DNA]</scope>
    <source>
        <strain evidence="1 2">Z-7981</strain>
    </source>
</reference>
<evidence type="ECO:0000313" key="2">
    <source>
        <dbReference type="Proteomes" id="UP001407405"/>
    </source>
</evidence>
<sequence>MKEHPDVYTRMVAAYVLSYSITDDYLAENPHLKFASGSGEYFPYL</sequence>
<proteinExistence type="predicted"/>
<accession>A0ABU9VWP1</accession>
<keyword evidence="2" id="KW-1185">Reference proteome</keyword>
<organism evidence="1 2">
    <name type="scientific">Anoxynatronum sibiricum</name>
    <dbReference type="NCBI Taxonomy" id="210623"/>
    <lineage>
        <taxon>Bacteria</taxon>
        <taxon>Bacillati</taxon>
        <taxon>Bacillota</taxon>
        <taxon>Clostridia</taxon>
        <taxon>Eubacteriales</taxon>
        <taxon>Clostridiaceae</taxon>
        <taxon>Anoxynatronum</taxon>
    </lineage>
</organism>
<gene>
    <name evidence="1" type="ORF">AAIG11_13860</name>
</gene>
<dbReference type="Proteomes" id="UP001407405">
    <property type="component" value="Unassembled WGS sequence"/>
</dbReference>
<evidence type="ECO:0000313" key="1">
    <source>
        <dbReference type="EMBL" id="MEN1761570.1"/>
    </source>
</evidence>
<name>A0ABU9VWP1_9CLOT</name>
<protein>
    <submittedName>
        <fullName evidence="1">DUF3089 domain-containing protein</fullName>
    </submittedName>
</protein>
<dbReference type="EMBL" id="JBCITM010000017">
    <property type="protein sequence ID" value="MEN1761570.1"/>
    <property type="molecule type" value="Genomic_DNA"/>
</dbReference>